<accession>A0AAV9TZB6</accession>
<sequence>MRRLPQPLPLAVDRPAVWDLDDDSNAAPPTHLHDRYLNFPLAMDGHTTFSIDNSHSQHTDLSDNNMYSILTFFSGGTADRPIVLDSESEEEDVEMAVDNTAGLFSSPAAMSPIFPSREPSIFDTPPRSATSTATADSFIPEFVMQVIDLTRDEPSTSAAGSASSSKGKAKVTTEHEVIDVDAIFSMDPEYFDDDMGLSKSPELSTEMDVFPRVIDDSDATAEMWQSIEEMMNTEEAQRRMRELDMKLVEQTSTITKLPTEILGMIFEQALPWFNAQAPHDPVLFQDRLRDATPFMKVCRRWRYTLLPQVLKSITISECTFLTKSAHCANCISNTPLVSVPVVRSLFDGTSTPESRQLADYIKTVALSPLPCDRRHVDGEDSLESGFVFFLPNVESVVLPAHRVKAFLNAASKHGHRLGLKSLPNFRIYNASAHQYIPQRRRAGYPDPLDLADVANSWVIPEDIRKLEIEGECLRLCATWPMLLLEDLTINRRNFGDKFIQSPAPATLCQFLSCYTMDFAVLSRITIRWLPKSDQGLPIVGSSPPDSCLCSMFALIPSLEHIDASTVCPLLFGKKTGRCISSVVFEFPCATSRHRPPPPTKHHNLRALVTPALEMRARLIPEDTEPSRVPTVISLASIRSRDKPESVEPSLNTPPSYTLDIGRNVVRVTEYSAKAATRYKAYVSSLVGRSTQAIIAREDKRLLSEYAIAARAKTLTDSWQCAWTGPQTAKKQRSTVLRWDYDVDMDVFFSGAVSGEFMVLGRQKDRLLNTREAEERKARKAELEKLKSAAAAAAPKKRTKKRKVDAAIDDSVTAASQAVTIDGAPKLAPIEETSTRRKKRKTTSNVVNLPPIAGLLTETAGSYSTPAPQARKQTFPILIVPQRETQV</sequence>
<evidence type="ECO:0008006" key="3">
    <source>
        <dbReference type="Google" id="ProtNLM"/>
    </source>
</evidence>
<gene>
    <name evidence="1" type="ORF">TWF696_002991</name>
</gene>
<reference evidence="1 2" key="1">
    <citation type="submission" date="2019-10" db="EMBL/GenBank/DDBJ databases">
        <authorList>
            <person name="Palmer J.M."/>
        </authorList>
    </citation>
    <scope>NUCLEOTIDE SEQUENCE [LARGE SCALE GENOMIC DNA]</scope>
    <source>
        <strain evidence="1 2">TWF696</strain>
    </source>
</reference>
<dbReference type="AlphaFoldDB" id="A0AAV9TZB6"/>
<keyword evidence="2" id="KW-1185">Reference proteome</keyword>
<protein>
    <recommendedName>
        <fullName evidence="3">F-box domain-containing protein</fullName>
    </recommendedName>
</protein>
<comment type="caution">
    <text evidence="1">The sequence shown here is derived from an EMBL/GenBank/DDBJ whole genome shotgun (WGS) entry which is preliminary data.</text>
</comment>
<proteinExistence type="predicted"/>
<dbReference type="EMBL" id="JAVHNQ010000015">
    <property type="protein sequence ID" value="KAK6332270.1"/>
    <property type="molecule type" value="Genomic_DNA"/>
</dbReference>
<name>A0AAV9TZB6_9PEZI</name>
<evidence type="ECO:0000313" key="1">
    <source>
        <dbReference type="EMBL" id="KAK6332270.1"/>
    </source>
</evidence>
<dbReference type="Proteomes" id="UP001375240">
    <property type="component" value="Unassembled WGS sequence"/>
</dbReference>
<evidence type="ECO:0000313" key="2">
    <source>
        <dbReference type="Proteomes" id="UP001375240"/>
    </source>
</evidence>
<organism evidence="1 2">
    <name type="scientific">Orbilia brochopaga</name>
    <dbReference type="NCBI Taxonomy" id="3140254"/>
    <lineage>
        <taxon>Eukaryota</taxon>
        <taxon>Fungi</taxon>
        <taxon>Dikarya</taxon>
        <taxon>Ascomycota</taxon>
        <taxon>Pezizomycotina</taxon>
        <taxon>Orbiliomycetes</taxon>
        <taxon>Orbiliales</taxon>
        <taxon>Orbiliaceae</taxon>
        <taxon>Orbilia</taxon>
    </lineage>
</organism>